<evidence type="ECO:0000313" key="2">
    <source>
        <dbReference type="EMBL" id="CDB46136.1"/>
    </source>
</evidence>
<protein>
    <submittedName>
        <fullName evidence="2">Uncharacterized protein</fullName>
    </submittedName>
</protein>
<accession>R6IL79</accession>
<feature type="chain" id="PRO_5004409558" evidence="1">
    <location>
        <begin position="28"/>
        <end position="179"/>
    </location>
</feature>
<gene>
    <name evidence="2" type="ORF">BN533_01193</name>
</gene>
<dbReference type="STRING" id="1262914.BN533_01193"/>
<name>R6IL79_9FIRM</name>
<feature type="signal peptide" evidence="1">
    <location>
        <begin position="1"/>
        <end position="27"/>
    </location>
</feature>
<reference evidence="2" key="1">
    <citation type="submission" date="2012-11" db="EMBL/GenBank/DDBJ databases">
        <title>Dependencies among metagenomic species, viruses, plasmids and units of genetic variation.</title>
        <authorList>
            <person name="Nielsen H.B."/>
            <person name="Almeida M."/>
            <person name="Juncker A.S."/>
            <person name="Rasmussen S."/>
            <person name="Li J."/>
            <person name="Sunagawa S."/>
            <person name="Plichta D."/>
            <person name="Gautier L."/>
            <person name="Le Chatelier E."/>
            <person name="Peletier E."/>
            <person name="Bonde I."/>
            <person name="Nielsen T."/>
            <person name="Manichanh C."/>
            <person name="Arumugam M."/>
            <person name="Batto J."/>
            <person name="Santos M.B.Q.D."/>
            <person name="Blom N."/>
            <person name="Borruel N."/>
            <person name="Burgdorf K.S."/>
            <person name="Boumezbeur F."/>
            <person name="Casellas F."/>
            <person name="Dore J."/>
            <person name="Guarner F."/>
            <person name="Hansen T."/>
            <person name="Hildebrand F."/>
            <person name="Kaas R.S."/>
            <person name="Kennedy S."/>
            <person name="Kristiansen K."/>
            <person name="Kultima J.R."/>
            <person name="Leonard P."/>
            <person name="Levenez F."/>
            <person name="Lund O."/>
            <person name="Moumen B."/>
            <person name="Le Paslier D."/>
            <person name="Pons N."/>
            <person name="Pedersen O."/>
            <person name="Prifti E."/>
            <person name="Qin J."/>
            <person name="Raes J."/>
            <person name="Tap J."/>
            <person name="Tims S."/>
            <person name="Ussery D.W."/>
            <person name="Yamada T."/>
            <person name="MetaHit consortium"/>
            <person name="Renault P."/>
            <person name="Sicheritz-Ponten T."/>
            <person name="Bork P."/>
            <person name="Wang J."/>
            <person name="Brunak S."/>
            <person name="Ehrlich S.D."/>
        </authorList>
    </citation>
    <scope>NUCLEOTIDE SEQUENCE [LARGE SCALE GENOMIC DNA]</scope>
</reference>
<dbReference type="RefSeq" id="WP_021718093.1">
    <property type="nucleotide sequence ID" value="NZ_CAUERG010000003.1"/>
</dbReference>
<proteinExistence type="predicted"/>
<dbReference type="EMBL" id="CBDS010000073">
    <property type="protein sequence ID" value="CDB46136.1"/>
    <property type="molecule type" value="Genomic_DNA"/>
</dbReference>
<evidence type="ECO:0000256" key="1">
    <source>
        <dbReference type="SAM" id="SignalP"/>
    </source>
</evidence>
<keyword evidence="1" id="KW-0732">Signal</keyword>
<organism evidence="2">
    <name type="scientific">Phascolarctobacterium faecium</name>
    <dbReference type="NCBI Taxonomy" id="33025"/>
    <lineage>
        <taxon>Bacteria</taxon>
        <taxon>Bacillati</taxon>
        <taxon>Bacillota</taxon>
        <taxon>Negativicutes</taxon>
        <taxon>Acidaminococcales</taxon>
        <taxon>Acidaminococcaceae</taxon>
        <taxon>Phascolarctobacterium</taxon>
    </lineage>
</organism>
<dbReference type="AlphaFoldDB" id="R6IL79"/>
<comment type="caution">
    <text evidence="2">The sequence shown here is derived from an EMBL/GenBank/DDBJ whole genome shotgun (WGS) entry which is preliminary data.</text>
</comment>
<sequence length="179" mass="19669">MKKFFNYVLLALVTVCFALPLGGKAEAAKVAVVPLANHVAGDELAGTIYMQEALALFRYPEFDLLGEDVVLEAIGSENGLADYSKAALEKVAQATGADIVVAMQLDKLDAKRMPQRKEATLKMDLRGKFASLNTVIGAYYYKDLRDTRTIEEAVTVRGDWEHEVLQNVVRNAFKKVAGK</sequence>
<dbReference type="HOGENOM" id="CLU_1460019_0_0_9"/>